<reference evidence="1" key="2">
    <citation type="submission" date="2017-10" db="EMBL/GenBank/DDBJ databases">
        <title>Ladona fulva Genome sequencing and assembly.</title>
        <authorList>
            <person name="Murali S."/>
            <person name="Richards S."/>
            <person name="Bandaranaike D."/>
            <person name="Bellair M."/>
            <person name="Blankenburg K."/>
            <person name="Chao H."/>
            <person name="Dinh H."/>
            <person name="Doddapaneni H."/>
            <person name="Dugan-Rocha S."/>
            <person name="Elkadiri S."/>
            <person name="Gnanaolivu R."/>
            <person name="Hernandez B."/>
            <person name="Skinner E."/>
            <person name="Javaid M."/>
            <person name="Lee S."/>
            <person name="Li M."/>
            <person name="Ming W."/>
            <person name="Munidasa M."/>
            <person name="Muniz J."/>
            <person name="Nguyen L."/>
            <person name="Hughes D."/>
            <person name="Osuji N."/>
            <person name="Pu L.-L."/>
            <person name="Puazo M."/>
            <person name="Qu C."/>
            <person name="Quiroz J."/>
            <person name="Raj R."/>
            <person name="Weissenberger G."/>
            <person name="Xin Y."/>
            <person name="Zou X."/>
            <person name="Han Y."/>
            <person name="Worley K."/>
            <person name="Muzny D."/>
            <person name="Gibbs R."/>
        </authorList>
    </citation>
    <scope>NUCLEOTIDE SEQUENCE</scope>
    <source>
        <strain evidence="1">Sampled in the wild</strain>
    </source>
</reference>
<accession>A0A8K0KTQ7</accession>
<feature type="non-terminal residue" evidence="1">
    <location>
        <position position="1"/>
    </location>
</feature>
<dbReference type="OrthoDB" id="10035396at2759"/>
<dbReference type="AlphaFoldDB" id="A0A8K0KTQ7"/>
<sequence length="191" mass="21145">MPTTCVKCGDNHFSNDCTKPITTPAICANCRGSHPANYRGCSFYQKLKAKLKLLKEKARLKFNPNRTTFVNSKENFPSLNPPKSDLPSYAQAVVSPALDTPNTPLLAEDPVSIEIERIRREYESEFNAGSPTRANITNESNPDDWKLKWNANGIHHIALIAESHLTSDKSLDIAGYNIIRSDNTRAIGGVC</sequence>
<evidence type="ECO:0000313" key="1">
    <source>
        <dbReference type="EMBL" id="KAG8239610.1"/>
    </source>
</evidence>
<organism evidence="1 2">
    <name type="scientific">Ladona fulva</name>
    <name type="common">Scarce chaser dragonfly</name>
    <name type="synonym">Libellula fulva</name>
    <dbReference type="NCBI Taxonomy" id="123851"/>
    <lineage>
        <taxon>Eukaryota</taxon>
        <taxon>Metazoa</taxon>
        <taxon>Ecdysozoa</taxon>
        <taxon>Arthropoda</taxon>
        <taxon>Hexapoda</taxon>
        <taxon>Insecta</taxon>
        <taxon>Pterygota</taxon>
        <taxon>Palaeoptera</taxon>
        <taxon>Odonata</taxon>
        <taxon>Epiprocta</taxon>
        <taxon>Anisoptera</taxon>
        <taxon>Libelluloidea</taxon>
        <taxon>Libellulidae</taxon>
        <taxon>Ladona</taxon>
    </lineage>
</organism>
<proteinExistence type="predicted"/>
<comment type="caution">
    <text evidence="1">The sequence shown here is derived from an EMBL/GenBank/DDBJ whole genome shotgun (WGS) entry which is preliminary data.</text>
</comment>
<keyword evidence="2" id="KW-1185">Reference proteome</keyword>
<dbReference type="EMBL" id="KZ309747">
    <property type="protein sequence ID" value="KAG8239610.1"/>
    <property type="molecule type" value="Genomic_DNA"/>
</dbReference>
<protein>
    <submittedName>
        <fullName evidence="1">Uncharacterized protein</fullName>
    </submittedName>
</protein>
<name>A0A8K0KTQ7_LADFU</name>
<evidence type="ECO:0000313" key="2">
    <source>
        <dbReference type="Proteomes" id="UP000792457"/>
    </source>
</evidence>
<gene>
    <name evidence="1" type="ORF">J437_LFUL019309</name>
</gene>
<dbReference type="Proteomes" id="UP000792457">
    <property type="component" value="Unassembled WGS sequence"/>
</dbReference>
<reference evidence="1" key="1">
    <citation type="submission" date="2013-04" db="EMBL/GenBank/DDBJ databases">
        <authorList>
            <person name="Qu J."/>
            <person name="Murali S.C."/>
            <person name="Bandaranaike D."/>
            <person name="Bellair M."/>
            <person name="Blankenburg K."/>
            <person name="Chao H."/>
            <person name="Dinh H."/>
            <person name="Doddapaneni H."/>
            <person name="Downs B."/>
            <person name="Dugan-Rocha S."/>
            <person name="Elkadiri S."/>
            <person name="Gnanaolivu R.D."/>
            <person name="Hernandez B."/>
            <person name="Javaid M."/>
            <person name="Jayaseelan J.C."/>
            <person name="Lee S."/>
            <person name="Li M."/>
            <person name="Ming W."/>
            <person name="Munidasa M."/>
            <person name="Muniz J."/>
            <person name="Nguyen L."/>
            <person name="Ongeri F."/>
            <person name="Osuji N."/>
            <person name="Pu L.-L."/>
            <person name="Puazo M."/>
            <person name="Qu C."/>
            <person name="Quiroz J."/>
            <person name="Raj R."/>
            <person name="Weissenberger G."/>
            <person name="Xin Y."/>
            <person name="Zou X."/>
            <person name="Han Y."/>
            <person name="Richards S."/>
            <person name="Worley K."/>
            <person name="Muzny D."/>
            <person name="Gibbs R."/>
        </authorList>
    </citation>
    <scope>NUCLEOTIDE SEQUENCE</scope>
    <source>
        <strain evidence="1">Sampled in the wild</strain>
    </source>
</reference>